<evidence type="ECO:0000256" key="22">
    <source>
        <dbReference type="ARBA" id="ARBA00049190"/>
    </source>
</evidence>
<comment type="caution">
    <text evidence="25">The sequence shown here is derived from an EMBL/GenBank/DDBJ whole genome shotgun (WGS) entry which is preliminary data.</text>
</comment>
<dbReference type="AlphaFoldDB" id="A0A2J8X1T8"/>
<feature type="non-terminal residue" evidence="25">
    <location>
        <position position="211"/>
    </location>
</feature>
<evidence type="ECO:0000256" key="1">
    <source>
        <dbReference type="ARBA" id="ARBA00001954"/>
    </source>
</evidence>
<evidence type="ECO:0000256" key="11">
    <source>
        <dbReference type="ARBA" id="ARBA00036274"/>
    </source>
</evidence>
<dbReference type="GO" id="GO:0102076">
    <property type="term" value="F:beta,beta-carotene-9',10'-cleaving oxygenase activity"/>
    <property type="evidence" value="ECO:0007669"/>
    <property type="project" value="UniProtKB-EC"/>
</dbReference>
<evidence type="ECO:0000256" key="18">
    <source>
        <dbReference type="ARBA" id="ARBA00048043"/>
    </source>
</evidence>
<evidence type="ECO:0000256" key="12">
    <source>
        <dbReference type="ARBA" id="ARBA00038847"/>
    </source>
</evidence>
<keyword evidence="5" id="KW-0223">Dioxygenase</keyword>
<keyword evidence="4" id="KW-0479">Metal-binding</keyword>
<dbReference type="GO" id="GO:0010436">
    <property type="term" value="F:carotenoid dioxygenase activity"/>
    <property type="evidence" value="ECO:0007669"/>
    <property type="project" value="TreeGrafter"/>
</dbReference>
<evidence type="ECO:0000256" key="13">
    <source>
        <dbReference type="ARBA" id="ARBA00040536"/>
    </source>
</evidence>
<feature type="non-terminal residue" evidence="25">
    <location>
        <position position="1"/>
    </location>
</feature>
<comment type="catalytic activity">
    <reaction evidence="10">
        <text>all-trans-zeaxanthin + O2 = (3R)-3-hydroxy-10'-apo-beta-carotenal + (3R)-hydroxy-beta-ionone</text>
        <dbReference type="Rhea" id="RHEA:68104"/>
        <dbReference type="ChEBI" id="CHEBI:15379"/>
        <dbReference type="ChEBI" id="CHEBI:27547"/>
        <dbReference type="ChEBI" id="CHEBI:53173"/>
        <dbReference type="ChEBI" id="CHEBI:177902"/>
    </reaction>
    <physiologicalReaction direction="left-to-right" evidence="10">
        <dbReference type="Rhea" id="RHEA:68105"/>
    </physiologicalReaction>
</comment>
<keyword evidence="9" id="KW-0496">Mitochondrion</keyword>
<evidence type="ECO:0000256" key="21">
    <source>
        <dbReference type="ARBA" id="ARBA00049156"/>
    </source>
</evidence>
<evidence type="ECO:0000256" key="8">
    <source>
        <dbReference type="ARBA" id="ARBA00023098"/>
    </source>
</evidence>
<comment type="catalytic activity">
    <reaction evidence="16">
        <text>5-cis-lycopene + O2 = 5-cis-10'-apo-lycopenal + (3E,5E)-6,10-dimethylundeca-3,5,9-trien-2-one</text>
        <dbReference type="Rhea" id="RHEA:68444"/>
        <dbReference type="ChEBI" id="CHEBI:15379"/>
        <dbReference type="ChEBI" id="CHEBI:67207"/>
        <dbReference type="ChEBI" id="CHEBI:177905"/>
        <dbReference type="ChEBI" id="CHEBI:177906"/>
    </reaction>
    <physiologicalReaction direction="left-to-right" evidence="16">
        <dbReference type="Rhea" id="RHEA:68445"/>
    </physiologicalReaction>
</comment>
<dbReference type="GO" id="GO:0003834">
    <property type="term" value="F:beta-carotene 15,15'-dioxygenase activity"/>
    <property type="evidence" value="ECO:0007669"/>
    <property type="project" value="TreeGrafter"/>
</dbReference>
<dbReference type="GO" id="GO:0016121">
    <property type="term" value="P:carotene catabolic process"/>
    <property type="evidence" value="ECO:0007669"/>
    <property type="project" value="TreeGrafter"/>
</dbReference>
<evidence type="ECO:0000256" key="4">
    <source>
        <dbReference type="ARBA" id="ARBA00022723"/>
    </source>
</evidence>
<dbReference type="GO" id="GO:0046872">
    <property type="term" value="F:metal ion binding"/>
    <property type="evidence" value="ECO:0007669"/>
    <property type="project" value="UniProtKB-KW"/>
</dbReference>
<evidence type="ECO:0000256" key="2">
    <source>
        <dbReference type="ARBA" id="ARBA00004173"/>
    </source>
</evidence>
<comment type="catalytic activity">
    <reaction evidence="19">
        <text>all-trans-zeaxanthin + 2 O2 = 4,9-dimethyldodeca-2,4,6,8,10-pentaenedial + 2 (3R)-hydroxy-beta-ionone</text>
        <dbReference type="Rhea" id="RHEA:26393"/>
        <dbReference type="ChEBI" id="CHEBI:15379"/>
        <dbReference type="ChEBI" id="CHEBI:27547"/>
        <dbReference type="ChEBI" id="CHEBI:53171"/>
        <dbReference type="ChEBI" id="CHEBI:53173"/>
    </reaction>
    <physiologicalReaction direction="left-to-right" evidence="19">
        <dbReference type="Rhea" id="RHEA:26394"/>
    </physiologicalReaction>
</comment>
<gene>
    <name evidence="25" type="ORF">CR201_G0006163</name>
</gene>
<evidence type="ECO:0000256" key="15">
    <source>
        <dbReference type="ARBA" id="ARBA00047577"/>
    </source>
</evidence>
<dbReference type="PANTHER" id="PTHR10543">
    <property type="entry name" value="BETA-CAROTENE DIOXYGENASE"/>
    <property type="match status" value="1"/>
</dbReference>
<comment type="catalytic activity">
    <reaction evidence="17">
        <text>lutein + O2 = (3R,6R)-hydroxy-alpha-ionone + (3R)-3-hydroxy-10'-apo-beta-carotenal</text>
        <dbReference type="Rhea" id="RHEA:68428"/>
        <dbReference type="ChEBI" id="CHEBI:15379"/>
        <dbReference type="ChEBI" id="CHEBI:28838"/>
        <dbReference type="ChEBI" id="CHEBI:177902"/>
        <dbReference type="ChEBI" id="CHEBI:177904"/>
    </reaction>
    <physiologicalReaction direction="left-to-right" evidence="17">
        <dbReference type="Rhea" id="RHEA:68429"/>
    </physiologicalReaction>
</comment>
<comment type="similarity">
    <text evidence="3 24">Belongs to the carotenoid oxygenase family.</text>
</comment>
<evidence type="ECO:0000256" key="5">
    <source>
        <dbReference type="ARBA" id="ARBA00022964"/>
    </source>
</evidence>
<sequence length="211" mass="24011">VHRLPVFKRYMGNTPQKKAVFGQCRGLPCVAPLLTTVEEAPRGISARVWGHFPKWLNGSLLRTGPGKFEFGKDKYNHWFDGMALLHQFRMAKGTVTYRSKFLQSDTYKANSAKNRIVISEFGTLALPDPCKNVFERFMSRFELPGKAAGFSYKVIRVPPEKVDLGETIHGAQVICSIASTEKGKPSYYHSFGMTRNYIIFIEQPLKMNLWK</sequence>
<evidence type="ECO:0000256" key="23">
    <source>
        <dbReference type="ARBA" id="ARBA00049207"/>
    </source>
</evidence>
<dbReference type="GO" id="GO:0042574">
    <property type="term" value="P:retinal metabolic process"/>
    <property type="evidence" value="ECO:0007669"/>
    <property type="project" value="TreeGrafter"/>
</dbReference>
<keyword evidence="8" id="KW-0443">Lipid metabolism</keyword>
<comment type="catalytic activity">
    <reaction evidence="23">
        <text>13-cis-lycopene + O2 = 13-cis-10'-apo-lycopenal + (3E,5E)-6,10-dimethylundeca-3,5,9-trien-2-one</text>
        <dbReference type="Rhea" id="RHEA:68448"/>
        <dbReference type="ChEBI" id="CHEBI:15379"/>
        <dbReference type="ChEBI" id="CHEBI:67207"/>
        <dbReference type="ChEBI" id="CHEBI:177907"/>
        <dbReference type="ChEBI" id="CHEBI:177908"/>
    </reaction>
    <physiologicalReaction direction="left-to-right" evidence="23">
        <dbReference type="Rhea" id="RHEA:68449"/>
    </physiologicalReaction>
</comment>
<evidence type="ECO:0000256" key="9">
    <source>
        <dbReference type="ARBA" id="ARBA00023128"/>
    </source>
</evidence>
<accession>A0A2J8X1T8</accession>
<dbReference type="Pfam" id="PF03055">
    <property type="entry name" value="RPE65"/>
    <property type="match status" value="2"/>
</dbReference>
<name>A0A2J8X1T8_PONAB</name>
<evidence type="ECO:0000256" key="3">
    <source>
        <dbReference type="ARBA" id="ARBA00006787"/>
    </source>
</evidence>
<dbReference type="PANTHER" id="PTHR10543:SF122">
    <property type="entry name" value="CAROTENOID-CLEAVING DIOXYGENASE, MITOCHONDRIAL"/>
    <property type="match status" value="1"/>
</dbReference>
<evidence type="ECO:0000256" key="7">
    <source>
        <dbReference type="ARBA" id="ARBA00023004"/>
    </source>
</evidence>
<evidence type="ECO:0000313" key="25">
    <source>
        <dbReference type="EMBL" id="PNJ75989.1"/>
    </source>
</evidence>
<evidence type="ECO:0000256" key="20">
    <source>
        <dbReference type="ARBA" id="ARBA00048862"/>
    </source>
</evidence>
<comment type="catalytic activity">
    <reaction evidence="20">
        <text>lutein + O2 = (3R,6R)-3-hydroxy-10'-apo-alpha-carotenal + (3R)-hydroxy-beta-ionone</text>
        <dbReference type="Rhea" id="RHEA:68432"/>
        <dbReference type="ChEBI" id="CHEBI:15379"/>
        <dbReference type="ChEBI" id="CHEBI:28838"/>
        <dbReference type="ChEBI" id="CHEBI:53173"/>
        <dbReference type="ChEBI" id="CHEBI:177903"/>
    </reaction>
    <physiologicalReaction direction="left-to-right" evidence="20">
        <dbReference type="Rhea" id="RHEA:68433"/>
    </physiologicalReaction>
</comment>
<comment type="catalytic activity">
    <reaction evidence="11">
        <text>(3R,6R)-3-hydroxy-10'-apo-alpha-carotenal + O2 = (3R,6R)-hydroxy-alpha-ionone + 4,9-dimethyldodeca-2,4,6,8,10-pentaenedial</text>
        <dbReference type="Rhea" id="RHEA:68436"/>
        <dbReference type="ChEBI" id="CHEBI:15379"/>
        <dbReference type="ChEBI" id="CHEBI:53171"/>
        <dbReference type="ChEBI" id="CHEBI:177903"/>
        <dbReference type="ChEBI" id="CHEBI:177904"/>
    </reaction>
    <physiologicalReaction direction="left-to-right" evidence="11">
        <dbReference type="Rhea" id="RHEA:68437"/>
    </physiologicalReaction>
</comment>
<dbReference type="GO" id="GO:0005739">
    <property type="term" value="C:mitochondrion"/>
    <property type="evidence" value="ECO:0007669"/>
    <property type="project" value="UniProtKB-SubCell"/>
</dbReference>
<comment type="catalytic activity">
    <reaction evidence="15">
        <text>(3R)-3-hydroxy-10'-apo-beta-carotenal + O2 = 4,9-dimethyldodeca-2,4,6,8,10-pentaenedial + (3R)-hydroxy-beta-ionone</text>
        <dbReference type="Rhea" id="RHEA:68424"/>
        <dbReference type="ChEBI" id="CHEBI:15379"/>
        <dbReference type="ChEBI" id="CHEBI:53171"/>
        <dbReference type="ChEBI" id="CHEBI:53173"/>
        <dbReference type="ChEBI" id="CHEBI:177902"/>
    </reaction>
    <physiologicalReaction direction="left-to-right" evidence="15">
        <dbReference type="Rhea" id="RHEA:68425"/>
    </physiologicalReaction>
</comment>
<reference evidence="25" key="1">
    <citation type="submission" date="2017-12" db="EMBL/GenBank/DDBJ databases">
        <title>High-resolution comparative analysis of great ape genomes.</title>
        <authorList>
            <person name="Pollen A."/>
            <person name="Hastie A."/>
            <person name="Hormozdiari F."/>
            <person name="Dougherty M."/>
            <person name="Liu R."/>
            <person name="Chaisson M."/>
            <person name="Hoppe E."/>
            <person name="Hill C."/>
            <person name="Pang A."/>
            <person name="Hillier L."/>
            <person name="Baker C."/>
            <person name="Armstrong J."/>
            <person name="Shendure J."/>
            <person name="Paten B."/>
            <person name="Wilson R."/>
            <person name="Chao H."/>
            <person name="Schneider V."/>
            <person name="Ventura M."/>
            <person name="Kronenberg Z."/>
            <person name="Murali S."/>
            <person name="Gordon D."/>
            <person name="Cantsilieris S."/>
            <person name="Munson K."/>
            <person name="Nelson B."/>
            <person name="Raja A."/>
            <person name="Underwood J."/>
            <person name="Diekhans M."/>
            <person name="Fiddes I."/>
            <person name="Haussler D."/>
            <person name="Eichler E."/>
        </authorList>
    </citation>
    <scope>NUCLEOTIDE SEQUENCE [LARGE SCALE GENOMIC DNA]</scope>
    <source>
        <strain evidence="25">Susie</strain>
    </source>
</reference>
<comment type="catalytic activity">
    <reaction evidence="21">
        <text>all-trans-beta-carotene + O2 = beta-ionone + all-trans-10'-apo-beta-carotenal</text>
        <dbReference type="Rhea" id="RHEA:26389"/>
        <dbReference type="ChEBI" id="CHEBI:15379"/>
        <dbReference type="ChEBI" id="CHEBI:17579"/>
        <dbReference type="ChEBI" id="CHEBI:32325"/>
        <dbReference type="ChEBI" id="CHEBI:53153"/>
        <dbReference type="EC" id="1.13.11.71"/>
    </reaction>
    <physiologicalReaction direction="left-to-right" evidence="21">
        <dbReference type="Rhea" id="RHEA:26390"/>
    </physiologicalReaction>
</comment>
<dbReference type="InterPro" id="IPR004294">
    <property type="entry name" value="Carotenoid_Oase"/>
</dbReference>
<evidence type="ECO:0000256" key="17">
    <source>
        <dbReference type="ARBA" id="ARBA00047865"/>
    </source>
</evidence>
<comment type="catalytic activity">
    <reaction evidence="18">
        <text>all-trans-10'-apo-beta-carotenal + O2 = beta-ionone + 4,9-dimethyldodeca-2,4,6,8,10-pentaenedial</text>
        <dbReference type="Rhea" id="RHEA:68452"/>
        <dbReference type="ChEBI" id="CHEBI:15379"/>
        <dbReference type="ChEBI" id="CHEBI:32325"/>
        <dbReference type="ChEBI" id="CHEBI:53153"/>
        <dbReference type="ChEBI" id="CHEBI:53171"/>
    </reaction>
    <physiologicalReaction direction="left-to-right" evidence="18">
        <dbReference type="Rhea" id="RHEA:68453"/>
    </physiologicalReaction>
</comment>
<comment type="function">
    <text evidence="14">Broad specificity mitochondrial dioxygenase that mediates the asymmetric oxidative cleavage of carotenoids. Cleaves carotenes (pure hydrocarbon carotenoids) such as all-trans-beta-carotene and lycopene as well as xanthophylls (oxygenated carotenoids) such as zeaxanthin, lutein and beta-cryptoxanthin at both the 9,10 and the 9',10' carbon-carbon double bond. Through its function in carotenoids metabolism regulates oxidative stress and the production of important signaling molecules.</text>
</comment>
<evidence type="ECO:0000256" key="19">
    <source>
        <dbReference type="ARBA" id="ARBA00048381"/>
    </source>
</evidence>
<proteinExistence type="inferred from homology"/>
<comment type="subcellular location">
    <subcellularLocation>
        <location evidence="2">Mitochondrion</location>
    </subcellularLocation>
</comment>
<dbReference type="EC" id="1.13.11.71" evidence="12"/>
<evidence type="ECO:0000256" key="14">
    <source>
        <dbReference type="ARBA" id="ARBA00045336"/>
    </source>
</evidence>
<protein>
    <recommendedName>
        <fullName evidence="13">Carotenoid-cleaving dioxygenase, mitochondrial</fullName>
        <ecNumber evidence="12">1.13.11.71</ecNumber>
    </recommendedName>
</protein>
<dbReference type="EMBL" id="NDHI03003374">
    <property type="protein sequence ID" value="PNJ75989.1"/>
    <property type="molecule type" value="Genomic_DNA"/>
</dbReference>
<evidence type="ECO:0000256" key="16">
    <source>
        <dbReference type="ARBA" id="ARBA00047747"/>
    </source>
</evidence>
<evidence type="ECO:0000256" key="6">
    <source>
        <dbReference type="ARBA" id="ARBA00023002"/>
    </source>
</evidence>
<keyword evidence="7" id="KW-0408">Iron</keyword>
<evidence type="ECO:0000256" key="10">
    <source>
        <dbReference type="ARBA" id="ARBA00035797"/>
    </source>
</evidence>
<keyword evidence="6" id="KW-0560">Oxidoreductase</keyword>
<evidence type="ECO:0000256" key="24">
    <source>
        <dbReference type="RuleBase" id="RU003799"/>
    </source>
</evidence>
<comment type="cofactor">
    <cofactor evidence="1">
        <name>Fe(2+)</name>
        <dbReference type="ChEBI" id="CHEBI:29033"/>
    </cofactor>
</comment>
<comment type="catalytic activity">
    <reaction evidence="22">
        <text>beta-cryptoxanthin + O2 = all-trans-10'-apo-beta-carotenal + (3R)-hydroxy-beta-ionone</text>
        <dbReference type="Rhea" id="RHEA:68440"/>
        <dbReference type="ChEBI" id="CHEBI:10362"/>
        <dbReference type="ChEBI" id="CHEBI:15379"/>
        <dbReference type="ChEBI" id="CHEBI:53153"/>
        <dbReference type="ChEBI" id="CHEBI:53173"/>
    </reaction>
    <physiologicalReaction direction="left-to-right" evidence="22">
        <dbReference type="Rhea" id="RHEA:68441"/>
    </physiologicalReaction>
</comment>
<organism evidence="25">
    <name type="scientific">Pongo abelii</name>
    <name type="common">Sumatran orangutan</name>
    <name type="synonym">Pongo pygmaeus abelii</name>
    <dbReference type="NCBI Taxonomy" id="9601"/>
    <lineage>
        <taxon>Eukaryota</taxon>
        <taxon>Metazoa</taxon>
        <taxon>Chordata</taxon>
        <taxon>Craniata</taxon>
        <taxon>Vertebrata</taxon>
        <taxon>Euteleostomi</taxon>
        <taxon>Mammalia</taxon>
        <taxon>Eutheria</taxon>
        <taxon>Euarchontoglires</taxon>
        <taxon>Primates</taxon>
        <taxon>Haplorrhini</taxon>
        <taxon>Catarrhini</taxon>
        <taxon>Hominidae</taxon>
        <taxon>Pongo</taxon>
    </lineage>
</organism>